<accession>A0ABZ0UNX8</accession>
<protein>
    <submittedName>
        <fullName evidence="2">Lytic transglycosylase</fullName>
    </submittedName>
</protein>
<evidence type="ECO:0000313" key="3">
    <source>
        <dbReference type="Proteomes" id="UP001325140"/>
    </source>
</evidence>
<sequence>MKIWKISNISFAFLLLTSSFCFYKKGYCAPNADIKFNMLEHRKCIIPAIFYEKKYNISENLLLAITVVESGIYNSEAGMALAWPWTIGIAGESYRFSTKSEAIKFFNSKVNQGISNIDVGCSQINYRYHAHNFENIEQMIEPANNIAYASYLIVQNYKNTSEWLKAVAQFHSLTPIYAKKYTEKILNVLKSFEKKTNIKEFSL</sequence>
<proteinExistence type="predicted"/>
<dbReference type="EMBL" id="CP110343">
    <property type="protein sequence ID" value="WPX97821.1"/>
    <property type="molecule type" value="Genomic_DNA"/>
</dbReference>
<dbReference type="SUPFAM" id="SSF53955">
    <property type="entry name" value="Lysozyme-like"/>
    <property type="match status" value="1"/>
</dbReference>
<organism evidence="2 3">
    <name type="scientific">Candidatus Fokinia crypta</name>
    <dbReference type="NCBI Taxonomy" id="1920990"/>
    <lineage>
        <taxon>Bacteria</taxon>
        <taxon>Pseudomonadati</taxon>
        <taxon>Pseudomonadota</taxon>
        <taxon>Alphaproteobacteria</taxon>
        <taxon>Rickettsiales</taxon>
        <taxon>Candidatus Midichloriaceae</taxon>
        <taxon>Candidatus Fokinia</taxon>
    </lineage>
</organism>
<feature type="chain" id="PRO_5045467004" evidence="1">
    <location>
        <begin position="24"/>
        <end position="203"/>
    </location>
</feature>
<evidence type="ECO:0000313" key="2">
    <source>
        <dbReference type="EMBL" id="WPX97821.1"/>
    </source>
</evidence>
<name>A0ABZ0UNX8_9RICK</name>
<dbReference type="InterPro" id="IPR023346">
    <property type="entry name" value="Lysozyme-like_dom_sf"/>
</dbReference>
<keyword evidence="1" id="KW-0732">Signal</keyword>
<evidence type="ECO:0000256" key="1">
    <source>
        <dbReference type="SAM" id="SignalP"/>
    </source>
</evidence>
<feature type="signal peptide" evidence="1">
    <location>
        <begin position="1"/>
        <end position="23"/>
    </location>
</feature>
<reference evidence="2" key="1">
    <citation type="submission" date="2022-10" db="EMBL/GenBank/DDBJ databases">
        <title>Host association and intracellularity evolved multiple times independently in the Rickettsiales.</title>
        <authorList>
            <person name="Castelli M."/>
            <person name="Nardi T."/>
            <person name="Gammuto L."/>
            <person name="Bellinzona G."/>
            <person name="Sabaneyeva E."/>
            <person name="Potekhin A."/>
            <person name="Serra V."/>
            <person name="Petroni G."/>
            <person name="Sassera D."/>
        </authorList>
    </citation>
    <scope>NUCLEOTIDE SEQUENCE [LARGE SCALE GENOMIC DNA]</scope>
    <source>
        <strain evidence="2">US_Bl 11III1</strain>
    </source>
</reference>
<dbReference type="Proteomes" id="UP001325140">
    <property type="component" value="Chromosome"/>
</dbReference>
<gene>
    <name evidence="2" type="ORF">Fokcrypt_00341</name>
</gene>
<keyword evidence="3" id="KW-1185">Reference proteome</keyword>